<feature type="compositionally biased region" description="Basic and acidic residues" evidence="1">
    <location>
        <begin position="1247"/>
        <end position="1257"/>
    </location>
</feature>
<feature type="compositionally biased region" description="Basic and acidic residues" evidence="1">
    <location>
        <begin position="1477"/>
        <end position="1501"/>
    </location>
</feature>
<feature type="compositionally biased region" description="Low complexity" evidence="1">
    <location>
        <begin position="1583"/>
        <end position="1595"/>
    </location>
</feature>
<sequence length="1643" mass="174488">MFGSRRHRPPNPPLTAATANPNAATAAAAVFKRHESNSSLSAAAAAAALRARPMTPTRVAEVQTKRTIRRSASVASTGTASELQGRPGLQRRGSSGSMTERSFRTPSPHRPSSSGSSHHQTQSLGHDAPPVPALPKDVDTGTESPQARAQAPQHRRANCSGMSATPLRLASQKLGTEDAPAWFSAAKLGDPSNVRKTDPAMASPPSSPFEVSVHGEEPADGARPSSQASSINFSYPARTRVNSLPSIPTSEVFVPSQTPTRVNQPQSSVEDGQTAPIPRIKQQTRGQPSSPPSVTRSASKSSDALVYDPNSRRMVRQAELLPIQRMVLDASQRPTKKKRAPQRAGSHLAAGTMSRTKSDASRVPGEGRTRPVSAHAQTQPPAPVGTAPAREVPAIEEPAVKAIIHSPRIEAKRLEQQRAQEAVELAQISAQTALGTTTDATRYAVRRQPSVVKEEPEPEDPEPEKKVQRVISDALDAVPARQRMYPEPDTESSPRTQPSLKAGVPVSPPHSLTDQMPKQLPGLLQPVEISRDEESKHDAVRRAQISRTHSNSPARQAHFGPVQNNLTVRHSPPPRSVSPRKSALKHTSPPRAASPSGDTSETSGSVNQEPLARKKSVRVSFDDGNTAVAGDSTSQNRGDSALLASPMHANRHRWLSNLGNAKKDLASLEDDEVMRPRPALPSFGSVRDRKPRDTCPDQDERPLVRPRGEIKYTSPLLPSPPLGPSNDHAIGTALAKEHEDGSKHAANTSRLREPLPPVVTSVEGTGYESDSSSTSSLISSVFEPSEAPIPPAAAPLPVEVAESQTPRPEAAANGAAANCTATNADTERLSRVIKEDGVLPPQISSTPVSQHPPAVMENKSLRQYLVEIPGGFPEDESDQSAASAAKKLTPVAMVVPPTVDIAKTGQSTSAAAQVSHGPAAESTSDAESSIYSDAYEDLSDVEGGGFQSLDAVVESPMRSSPRAVAVPRQVSEPSIPQLRERPPHLQTDISSATTAVEVPSSEIPLDEWERAKAYWRSLTAEKRAQLEKEAREDAGIEADLEEVKTEAKPKKKKSVERRNSERKALTVHMAQQMMAQQEKASNPERNYMIKPGARWNEDDLVIPPMRKTMREVQHQASVPAPAVNGARLRKSMRASGSSADGSESQRPMSSPPATAAPSKGGHRRSATGQVELVRQGSTGSESSFKRSRPGSKLEGSGFRQSLRPTSPNVSQAPSKRFSLRALSPTGSSKRDAGATAATTPATQMRRTLRDSPTEKTRSTGIRLPSFGLPYGGKKSSGSGTKARSSAGSRFSSRFADSSDEEGGGIASSGFRSRFEDSSDDDAPVLPMPMSAPLPKLFSTGHSLRKQTSLASTALPEEMEESEETNPDPKPATANTTTAQPQAQPQPTPAMDTNANTTSNIRRSRSGHSGRGQLLPASRTAPALGTAAMSSASGPGSFPSLVTAHDNPKSRHSRRNSLMSVLRRRTSKSDGGGGGKIGRGEVSESAARRDTRLERSVGELKGIRRVGANAEGEREGDTEAEGESLSSPVPRSPKLQKRASVSGPSRTTPDANPAESVGRYDDAERRDDGFAVGNGGGGGKLKRSAGSGSLGTRTLSGGNGLPLQQQESALSMGASNVEGASVAGGSSMRRKRFGALRRMFRLDE</sequence>
<feature type="compositionally biased region" description="Polar residues" evidence="1">
    <location>
        <begin position="545"/>
        <end position="554"/>
    </location>
</feature>
<dbReference type="GeneID" id="98172773"/>
<feature type="region of interest" description="Disordered" evidence="1">
    <location>
        <begin position="185"/>
        <end position="312"/>
    </location>
</feature>
<feature type="compositionally biased region" description="Acidic residues" evidence="1">
    <location>
        <begin position="1356"/>
        <end position="1365"/>
    </location>
</feature>
<organism evidence="2 3">
    <name type="scientific">Madurella fahalii</name>
    <dbReference type="NCBI Taxonomy" id="1157608"/>
    <lineage>
        <taxon>Eukaryota</taxon>
        <taxon>Fungi</taxon>
        <taxon>Dikarya</taxon>
        <taxon>Ascomycota</taxon>
        <taxon>Pezizomycotina</taxon>
        <taxon>Sordariomycetes</taxon>
        <taxon>Sordariomycetidae</taxon>
        <taxon>Sordariales</taxon>
        <taxon>Sordariales incertae sedis</taxon>
        <taxon>Madurella</taxon>
    </lineage>
</organism>
<feature type="compositionally biased region" description="Basic and acidic residues" evidence="1">
    <location>
        <begin position="686"/>
        <end position="710"/>
    </location>
</feature>
<feature type="compositionally biased region" description="Polar residues" evidence="1">
    <location>
        <begin position="1198"/>
        <end position="1213"/>
    </location>
</feature>
<comment type="caution">
    <text evidence="2">The sequence shown here is derived from an EMBL/GenBank/DDBJ whole genome shotgun (WGS) entry which is preliminary data.</text>
</comment>
<feature type="compositionally biased region" description="Basic and acidic residues" evidence="1">
    <location>
        <begin position="529"/>
        <end position="541"/>
    </location>
</feature>
<feature type="compositionally biased region" description="Polar residues" evidence="1">
    <location>
        <begin position="1390"/>
        <end position="1400"/>
    </location>
</feature>
<feature type="region of interest" description="Disordered" evidence="1">
    <location>
        <begin position="1"/>
        <end position="21"/>
    </location>
</feature>
<feature type="compositionally biased region" description="Basic and acidic residues" evidence="1">
    <location>
        <begin position="1557"/>
        <end position="1568"/>
    </location>
</feature>
<dbReference type="EMBL" id="BAAFSV010000001">
    <property type="protein sequence ID" value="GAB1311818.1"/>
    <property type="molecule type" value="Genomic_DNA"/>
</dbReference>
<feature type="region of interest" description="Disordered" evidence="1">
    <location>
        <begin position="329"/>
        <end position="391"/>
    </location>
</feature>
<evidence type="ECO:0000256" key="1">
    <source>
        <dbReference type="SAM" id="MobiDB-lite"/>
    </source>
</evidence>
<dbReference type="RefSeq" id="XP_070913551.1">
    <property type="nucleotide sequence ID" value="XM_071057450.1"/>
</dbReference>
<reference evidence="2 3" key="1">
    <citation type="submission" date="2024-09" db="EMBL/GenBank/DDBJ databases">
        <title>Itraconazole resistance in Madurella fahalii resulting from another homologue of gene encoding cytochrome P450 14-alpha sterol demethylase (CYP51).</title>
        <authorList>
            <person name="Yoshioka I."/>
            <person name="Fahal A.H."/>
            <person name="Kaneko S."/>
            <person name="Yaguchi T."/>
        </authorList>
    </citation>
    <scope>NUCLEOTIDE SEQUENCE [LARGE SCALE GENOMIC DNA]</scope>
    <source>
        <strain evidence="2 3">IFM 68171</strain>
    </source>
</reference>
<proteinExistence type="predicted"/>
<evidence type="ECO:0000313" key="3">
    <source>
        <dbReference type="Proteomes" id="UP001628179"/>
    </source>
</evidence>
<feature type="region of interest" description="Disordered" evidence="1">
    <location>
        <begin position="905"/>
        <end position="928"/>
    </location>
</feature>
<feature type="compositionally biased region" description="Low complexity" evidence="1">
    <location>
        <begin position="769"/>
        <end position="782"/>
    </location>
</feature>
<feature type="compositionally biased region" description="Basic and acidic residues" evidence="1">
    <location>
        <begin position="356"/>
        <end position="369"/>
    </location>
</feature>
<evidence type="ECO:0000313" key="2">
    <source>
        <dbReference type="EMBL" id="GAB1311818.1"/>
    </source>
</evidence>
<keyword evidence="3" id="KW-1185">Reference proteome</keyword>
<dbReference type="Proteomes" id="UP001628179">
    <property type="component" value="Unassembled WGS sequence"/>
</dbReference>
<feature type="region of interest" description="Disordered" evidence="1">
    <location>
        <begin position="45"/>
        <end position="173"/>
    </location>
</feature>
<feature type="region of interest" description="Disordered" evidence="1">
    <location>
        <begin position="435"/>
        <end position="645"/>
    </location>
</feature>
<gene>
    <name evidence="2" type="ORF">MFIFM68171_02028</name>
</gene>
<feature type="compositionally biased region" description="Low complexity" evidence="1">
    <location>
        <begin position="104"/>
        <end position="123"/>
    </location>
</feature>
<feature type="compositionally biased region" description="Low complexity" evidence="1">
    <location>
        <begin position="810"/>
        <end position="823"/>
    </location>
</feature>
<feature type="compositionally biased region" description="Polar residues" evidence="1">
    <location>
        <begin position="1134"/>
        <end position="1148"/>
    </location>
</feature>
<feature type="compositionally biased region" description="Polar residues" evidence="1">
    <location>
        <begin position="240"/>
        <end position="271"/>
    </location>
</feature>
<feature type="compositionally biased region" description="Polar residues" evidence="1">
    <location>
        <begin position="73"/>
        <end position="82"/>
    </location>
</feature>
<feature type="compositionally biased region" description="Low complexity" evidence="1">
    <location>
        <begin position="1271"/>
        <end position="1295"/>
    </location>
</feature>
<feature type="compositionally biased region" description="Polar residues" evidence="1">
    <location>
        <begin position="1339"/>
        <end position="1351"/>
    </location>
</feature>
<feature type="region of interest" description="Disordered" evidence="1">
    <location>
        <begin position="799"/>
        <end position="823"/>
    </location>
</feature>
<feature type="compositionally biased region" description="Polar residues" evidence="1">
    <location>
        <begin position="596"/>
        <end position="608"/>
    </location>
</feature>
<feature type="compositionally biased region" description="Low complexity" evidence="1">
    <location>
        <begin position="1370"/>
        <end position="1384"/>
    </location>
</feature>
<feature type="compositionally biased region" description="Low complexity" evidence="1">
    <location>
        <begin position="1233"/>
        <end position="1242"/>
    </location>
</feature>
<feature type="compositionally biased region" description="Polar residues" evidence="1">
    <location>
        <begin position="281"/>
        <end position="302"/>
    </location>
</feature>
<feature type="region of interest" description="Disordered" evidence="1">
    <location>
        <begin position="667"/>
        <end position="782"/>
    </location>
</feature>
<feature type="region of interest" description="Disordered" evidence="1">
    <location>
        <begin position="957"/>
        <end position="1001"/>
    </location>
</feature>
<feature type="region of interest" description="Disordered" evidence="1">
    <location>
        <begin position="1043"/>
        <end position="1611"/>
    </location>
</feature>
<feature type="compositionally biased region" description="Polar residues" evidence="1">
    <location>
        <begin position="224"/>
        <end position="233"/>
    </location>
</feature>
<name>A0ABQ0G232_9PEZI</name>
<accession>A0ABQ0G232</accession>
<protein>
    <submittedName>
        <fullName evidence="2">Uncharacterized protein</fullName>
    </submittedName>
</protein>